<dbReference type="SUPFAM" id="SSF51261">
    <property type="entry name" value="Duplicated hybrid motif"/>
    <property type="match status" value="1"/>
</dbReference>
<accession>A0ABW2XU38</accession>
<dbReference type="Gene3D" id="2.70.70.10">
    <property type="entry name" value="Glucose Permease (Domain IIA)"/>
    <property type="match status" value="1"/>
</dbReference>
<organism evidence="4 5">
    <name type="scientific">Actinomadura fibrosa</name>
    <dbReference type="NCBI Taxonomy" id="111802"/>
    <lineage>
        <taxon>Bacteria</taxon>
        <taxon>Bacillati</taxon>
        <taxon>Actinomycetota</taxon>
        <taxon>Actinomycetes</taxon>
        <taxon>Streptosporangiales</taxon>
        <taxon>Thermomonosporaceae</taxon>
        <taxon>Actinomadura</taxon>
    </lineage>
</organism>
<evidence type="ECO:0000259" key="3">
    <source>
        <dbReference type="Pfam" id="PF01551"/>
    </source>
</evidence>
<sequence>MGSRTSKRIGAGIISLTAVPMTMALAVQGPAAAARTAPAATAAAPSAPRTNMSYALYKARGGRITTGYNGYHVTPGRHEGIDFARGIGSDIHALVSGKVINVVQGRAGGAGLSTIAVYNAKLNKTIIYLHTAPRPSLRVGQAIARGQVIADESWRGVSAKRRAHTHVEMRRGAKKRAAKSVGDPHLDNPDPGRFWNSQGYNVR</sequence>
<reference evidence="5" key="1">
    <citation type="journal article" date="2019" name="Int. J. Syst. Evol. Microbiol.">
        <title>The Global Catalogue of Microorganisms (GCM) 10K type strain sequencing project: providing services to taxonomists for standard genome sequencing and annotation.</title>
        <authorList>
            <consortium name="The Broad Institute Genomics Platform"/>
            <consortium name="The Broad Institute Genome Sequencing Center for Infectious Disease"/>
            <person name="Wu L."/>
            <person name="Ma J."/>
        </authorList>
    </citation>
    <scope>NUCLEOTIDE SEQUENCE [LARGE SCALE GENOMIC DNA]</scope>
    <source>
        <strain evidence="5">JCM 9371</strain>
    </source>
</reference>
<evidence type="ECO:0000313" key="4">
    <source>
        <dbReference type="EMBL" id="MFD0689778.1"/>
    </source>
</evidence>
<dbReference type="InterPro" id="IPR016047">
    <property type="entry name" value="M23ase_b-sheet_dom"/>
</dbReference>
<dbReference type="Proteomes" id="UP001597063">
    <property type="component" value="Unassembled WGS sequence"/>
</dbReference>
<gene>
    <name evidence="4" type="ORF">ACFQZM_35185</name>
</gene>
<proteinExistence type="predicted"/>
<dbReference type="Pfam" id="PF01551">
    <property type="entry name" value="Peptidase_M23"/>
    <property type="match status" value="1"/>
</dbReference>
<evidence type="ECO:0000256" key="2">
    <source>
        <dbReference type="SAM" id="SignalP"/>
    </source>
</evidence>
<keyword evidence="2" id="KW-0732">Signal</keyword>
<feature type="domain" description="M23ase beta-sheet core" evidence="3">
    <location>
        <begin position="77"/>
        <end position="174"/>
    </location>
</feature>
<evidence type="ECO:0000256" key="1">
    <source>
        <dbReference type="SAM" id="MobiDB-lite"/>
    </source>
</evidence>
<keyword evidence="5" id="KW-1185">Reference proteome</keyword>
<dbReference type="RefSeq" id="WP_131761252.1">
    <property type="nucleotide sequence ID" value="NZ_CAACUY010000155.1"/>
</dbReference>
<dbReference type="InterPro" id="IPR011055">
    <property type="entry name" value="Dup_hybrid_motif"/>
</dbReference>
<feature type="chain" id="PRO_5045457732" evidence="2">
    <location>
        <begin position="27"/>
        <end position="203"/>
    </location>
</feature>
<name>A0ABW2XU38_9ACTN</name>
<dbReference type="CDD" id="cd12797">
    <property type="entry name" value="M23_peptidase"/>
    <property type="match status" value="1"/>
</dbReference>
<comment type="caution">
    <text evidence="4">The sequence shown here is derived from an EMBL/GenBank/DDBJ whole genome shotgun (WGS) entry which is preliminary data.</text>
</comment>
<feature type="signal peptide" evidence="2">
    <location>
        <begin position="1"/>
        <end position="26"/>
    </location>
</feature>
<protein>
    <submittedName>
        <fullName evidence="4">Peptidoglycan DD-metalloendopeptidase family protein</fullName>
    </submittedName>
</protein>
<evidence type="ECO:0000313" key="5">
    <source>
        <dbReference type="Proteomes" id="UP001597063"/>
    </source>
</evidence>
<dbReference type="EMBL" id="JBHTGP010000018">
    <property type="protein sequence ID" value="MFD0689778.1"/>
    <property type="molecule type" value="Genomic_DNA"/>
</dbReference>
<feature type="region of interest" description="Disordered" evidence="1">
    <location>
        <begin position="160"/>
        <end position="203"/>
    </location>
</feature>